<dbReference type="GO" id="GO:0071277">
    <property type="term" value="P:cellular response to calcium ion"/>
    <property type="evidence" value="ECO:0007669"/>
    <property type="project" value="InterPro"/>
</dbReference>
<dbReference type="Gene3D" id="3.40.250.10">
    <property type="entry name" value="Rhodanese-like domain"/>
    <property type="match status" value="1"/>
</dbReference>
<gene>
    <name evidence="2" type="ORF">DM860_005696</name>
</gene>
<comment type="caution">
    <text evidence="2">The sequence shown here is derived from an EMBL/GenBank/DDBJ whole genome shotgun (WGS) entry which is preliminary data.</text>
</comment>
<proteinExistence type="predicted"/>
<dbReference type="CDD" id="cd00158">
    <property type="entry name" value="RHOD"/>
    <property type="match status" value="1"/>
</dbReference>
<dbReference type="AlphaFoldDB" id="A0A328DRI5"/>
<dbReference type="SUPFAM" id="SSF52821">
    <property type="entry name" value="Rhodanese/Cell cycle control phosphatase"/>
    <property type="match status" value="1"/>
</dbReference>
<dbReference type="InterPro" id="IPR044690">
    <property type="entry name" value="CAS_plant"/>
</dbReference>
<protein>
    <recommendedName>
        <fullName evidence="1">Rhodanese domain-containing protein</fullName>
    </recommendedName>
</protein>
<feature type="domain" description="Rhodanese" evidence="1">
    <location>
        <begin position="392"/>
        <end position="436"/>
    </location>
</feature>
<name>A0A328DRI5_9ASTE</name>
<organism evidence="2 3">
    <name type="scientific">Cuscuta australis</name>
    <dbReference type="NCBI Taxonomy" id="267555"/>
    <lineage>
        <taxon>Eukaryota</taxon>
        <taxon>Viridiplantae</taxon>
        <taxon>Streptophyta</taxon>
        <taxon>Embryophyta</taxon>
        <taxon>Tracheophyta</taxon>
        <taxon>Spermatophyta</taxon>
        <taxon>Magnoliopsida</taxon>
        <taxon>eudicotyledons</taxon>
        <taxon>Gunneridae</taxon>
        <taxon>Pentapetalae</taxon>
        <taxon>asterids</taxon>
        <taxon>lamiids</taxon>
        <taxon>Solanales</taxon>
        <taxon>Convolvulaceae</taxon>
        <taxon>Cuscuteae</taxon>
        <taxon>Cuscuta</taxon>
        <taxon>Cuscuta subgen. Grammica</taxon>
        <taxon>Cuscuta sect. Cleistogrammica</taxon>
    </lineage>
</organism>
<dbReference type="GO" id="GO:0090333">
    <property type="term" value="P:regulation of stomatal closure"/>
    <property type="evidence" value="ECO:0007669"/>
    <property type="project" value="InterPro"/>
</dbReference>
<accession>A0A328DRI5</accession>
<dbReference type="PANTHER" id="PTHR34209">
    <property type="entry name" value="RHODANESE/CELL CYCLE CONTROL PHOSPHATASE SUPERFAMILY PROTEIN"/>
    <property type="match status" value="1"/>
</dbReference>
<dbReference type="InterPro" id="IPR001763">
    <property type="entry name" value="Rhodanese-like_dom"/>
</dbReference>
<keyword evidence="3" id="KW-1185">Reference proteome</keyword>
<evidence type="ECO:0000313" key="3">
    <source>
        <dbReference type="Proteomes" id="UP000249390"/>
    </source>
</evidence>
<evidence type="ECO:0000313" key="2">
    <source>
        <dbReference type="EMBL" id="RAL48272.1"/>
    </source>
</evidence>
<evidence type="ECO:0000259" key="1">
    <source>
        <dbReference type="PROSITE" id="PS50206"/>
    </source>
</evidence>
<dbReference type="GO" id="GO:0009704">
    <property type="term" value="P:de-etiolation"/>
    <property type="evidence" value="ECO:0007669"/>
    <property type="project" value="InterPro"/>
</dbReference>
<dbReference type="Proteomes" id="UP000249390">
    <property type="component" value="Unassembled WGS sequence"/>
</dbReference>
<dbReference type="PROSITE" id="PS50206">
    <property type="entry name" value="RHODANESE_3"/>
    <property type="match status" value="1"/>
</dbReference>
<dbReference type="InterPro" id="IPR036873">
    <property type="entry name" value="Rhodanese-like_dom_sf"/>
</dbReference>
<dbReference type="EMBL" id="NQVE01000098">
    <property type="protein sequence ID" value="RAL48272.1"/>
    <property type="molecule type" value="Genomic_DNA"/>
</dbReference>
<reference evidence="2 3" key="1">
    <citation type="submission" date="2018-06" db="EMBL/GenBank/DDBJ databases">
        <title>The Genome of Cuscuta australis (Dodder) Provides Insight into the Evolution of Plant Parasitism.</title>
        <authorList>
            <person name="Liu H."/>
        </authorList>
    </citation>
    <scope>NUCLEOTIDE SEQUENCE [LARGE SCALE GENOMIC DNA]</scope>
    <source>
        <strain evidence="3">cv. Yunnan</strain>
        <tissue evidence="2">Vines</tissue>
    </source>
</reference>
<dbReference type="PANTHER" id="PTHR34209:SF3">
    <property type="entry name" value="RHODANESE_CELL CYCLE CONTROL PHOSPHATASE SUPERFAMILY PROTEIN"/>
    <property type="match status" value="1"/>
</dbReference>
<sequence>MFLLCSSTACSSFQSHSQISAIWKTCDWSYGFQLRSSSFHKGHLSAFPSLSFAEKCSRLGPPNAVKTSYHQNGLSNTINSSGVTVGDYQHAGPRNLKYVENAQTSLNNSLDTIIQPVNSAIKGGFERVDDAFREMSLTLDKTGELAKDGLSGFSGVLKDATSNLGIVAIDMFRRTIVVSEDALSKAATSIVYVYGVPSRISNHPPIMGKLIIRLQAYVFLESLETIIGLDPDDPIVPVVLFLGASTTLWGTYLVLKHGGYAGDLSPKSSFQLLVGKENAVLIDVRPEARDCKIFSPILTCKFLVKIVCEKRPQRLRKRDGIPDLRRAARFRHIGQTSHLDLPTCPMPSWSIRYSVQCEVMRPSQSMSSPSFYTDAKHCSSDQSLSPKAYLVLYFMDDDGARSKGIARSLRKLGLKRPYVMQGGFRSWINEGLRIKELKPETALSIINEEVEAIIEEINPTPLKLLGFGTGFIALVYALLEWEKTLQLIGFLGLLLTIYLRLSSYEDSEDIIQDVRLLLGPFRLGGRAISWAIGKFDRSGNGLPTLPPCSSDVHSRVLQAAAKHESQP</sequence>